<dbReference type="GO" id="GO:0016787">
    <property type="term" value="F:hydrolase activity"/>
    <property type="evidence" value="ECO:0007669"/>
    <property type="project" value="UniProtKB-KW"/>
</dbReference>
<sequence length="290" mass="33378">MIVDSHTHAWAAPSEDHPWVNGPLLDVVDEFDVHTVYTAERLLDDMDRNGVDEAVIVGYPICDWRDNRYTVEAAREHDRLYGIVMVDQFADDAADRLREYMAVDGVLGFRLGAACPYDEMWKRFDPNVDWLRRAIGEAEFWEAARETDATVQILCDHSQLDQALELVERYPDLTYLFDHFSHAGPQTPIEDGTFARYAELAEYDSVAVKVSEIPHMSEEAFPYADMHDHVRWFVDTFGRERVVWGSDYPNVSDAAGYGDARHWLDRVEGISETDREWITGRAFREHVLSG</sequence>
<proteinExistence type="inferred from homology"/>
<protein>
    <submittedName>
        <fullName evidence="3">Amidohydrolase</fullName>
    </submittedName>
</protein>
<dbReference type="PATRIC" id="fig|1227482.3.peg.2069"/>
<dbReference type="Pfam" id="PF04909">
    <property type="entry name" value="Amidohydro_2"/>
    <property type="match status" value="1"/>
</dbReference>
<dbReference type="InterPro" id="IPR032466">
    <property type="entry name" value="Metal_Hydrolase"/>
</dbReference>
<dbReference type="EMBL" id="AOJG01000028">
    <property type="protein sequence ID" value="EMA59698.1"/>
    <property type="molecule type" value="Genomic_DNA"/>
</dbReference>
<dbReference type="SUPFAM" id="SSF51556">
    <property type="entry name" value="Metallo-dependent hydrolases"/>
    <property type="match status" value="1"/>
</dbReference>
<gene>
    <name evidence="3" type="ORF">C469_10261</name>
</gene>
<dbReference type="AlphaFoldDB" id="M0NPZ7"/>
<organism evidence="3 4">
    <name type="scientific">Halorubrum lipolyticum DSM 21995</name>
    <dbReference type="NCBI Taxonomy" id="1227482"/>
    <lineage>
        <taxon>Archaea</taxon>
        <taxon>Methanobacteriati</taxon>
        <taxon>Methanobacteriota</taxon>
        <taxon>Stenosarchaea group</taxon>
        <taxon>Halobacteria</taxon>
        <taxon>Halobacteriales</taxon>
        <taxon>Haloferacaceae</taxon>
        <taxon>Halorubrum</taxon>
    </lineage>
</organism>
<evidence type="ECO:0000313" key="3">
    <source>
        <dbReference type="EMBL" id="EMA59698.1"/>
    </source>
</evidence>
<comment type="similarity">
    <text evidence="1">Belongs to the metallo-dependent hydrolases superfamily.</text>
</comment>
<keyword evidence="3" id="KW-0378">Hydrolase</keyword>
<evidence type="ECO:0000259" key="2">
    <source>
        <dbReference type="Pfam" id="PF04909"/>
    </source>
</evidence>
<reference evidence="3 4" key="1">
    <citation type="journal article" date="2014" name="PLoS Genet.">
        <title>Phylogenetically driven sequencing of extremely halophilic archaea reveals strategies for static and dynamic osmo-response.</title>
        <authorList>
            <person name="Becker E.A."/>
            <person name="Seitzer P.M."/>
            <person name="Tritt A."/>
            <person name="Larsen D."/>
            <person name="Krusor M."/>
            <person name="Yao A.I."/>
            <person name="Wu D."/>
            <person name="Madern D."/>
            <person name="Eisen J.A."/>
            <person name="Darling A.E."/>
            <person name="Facciotti M.T."/>
        </authorList>
    </citation>
    <scope>NUCLEOTIDE SEQUENCE [LARGE SCALE GENOMIC DNA]</scope>
    <source>
        <strain evidence="3 4">DSM 21995</strain>
    </source>
</reference>
<evidence type="ECO:0000313" key="4">
    <source>
        <dbReference type="Proteomes" id="UP000011650"/>
    </source>
</evidence>
<evidence type="ECO:0000256" key="1">
    <source>
        <dbReference type="ARBA" id="ARBA00038310"/>
    </source>
</evidence>
<dbReference type="PANTHER" id="PTHR43569:SF2">
    <property type="entry name" value="AMIDOHYDROLASE-RELATED DOMAIN-CONTAINING PROTEIN"/>
    <property type="match status" value="1"/>
</dbReference>
<dbReference type="PANTHER" id="PTHR43569">
    <property type="entry name" value="AMIDOHYDROLASE"/>
    <property type="match status" value="1"/>
</dbReference>
<dbReference type="Gene3D" id="3.20.20.140">
    <property type="entry name" value="Metal-dependent hydrolases"/>
    <property type="match status" value="1"/>
</dbReference>
<name>M0NPZ7_9EURY</name>
<dbReference type="InterPro" id="IPR052350">
    <property type="entry name" value="Metallo-dep_Lactonases"/>
</dbReference>
<dbReference type="STRING" id="1227482.C469_10261"/>
<accession>M0NPZ7</accession>
<keyword evidence="4" id="KW-1185">Reference proteome</keyword>
<dbReference type="InterPro" id="IPR006680">
    <property type="entry name" value="Amidohydro-rel"/>
</dbReference>
<feature type="domain" description="Amidohydrolase-related" evidence="2">
    <location>
        <begin position="3"/>
        <end position="279"/>
    </location>
</feature>
<dbReference type="Proteomes" id="UP000011650">
    <property type="component" value="Unassembled WGS sequence"/>
</dbReference>
<comment type="caution">
    <text evidence="3">The sequence shown here is derived from an EMBL/GenBank/DDBJ whole genome shotgun (WGS) entry which is preliminary data.</text>
</comment>